<protein>
    <submittedName>
        <fullName evidence="1">Uncharacterized protein</fullName>
    </submittedName>
</protein>
<name>A0A1W1CS91_9ZZZZ</name>
<accession>A0A1W1CS91</accession>
<proteinExistence type="predicted"/>
<organism evidence="1">
    <name type="scientific">hydrothermal vent metagenome</name>
    <dbReference type="NCBI Taxonomy" id="652676"/>
    <lineage>
        <taxon>unclassified sequences</taxon>
        <taxon>metagenomes</taxon>
        <taxon>ecological metagenomes</taxon>
    </lineage>
</organism>
<evidence type="ECO:0000313" key="1">
    <source>
        <dbReference type="EMBL" id="SFV68654.1"/>
    </source>
</evidence>
<sequence length="267" mass="31142">MNKQEFIAALQTKFPSNEIVTLKELTKSITGTSKVRVGNIRNRQCSEYFEVSFKHINKLNHFFIPTDHKKLEAANETSLGHQALCYHNLLLPRRYTIGKIGLVTNELLRANRYTVGNNNMIKIDFKYNVIEDTPVYVLEYLKLEFVKEYIKSQIEILDAKHNPKTKNLLRTSILEELPIPSFKEQDGYYKKSIESKLYKLELLSSIKKKMEFILTQADKRIFKKGLNSHEEIHFTPETLECIEMLDGLKKLDDKISECFKDAIDMKS</sequence>
<gene>
    <name evidence="1" type="ORF">MNB_SM-4-1692</name>
</gene>
<dbReference type="EMBL" id="FPHF01000107">
    <property type="protein sequence ID" value="SFV68654.1"/>
    <property type="molecule type" value="Genomic_DNA"/>
</dbReference>
<dbReference type="AlphaFoldDB" id="A0A1W1CS91"/>
<reference evidence="1" key="1">
    <citation type="submission" date="2016-10" db="EMBL/GenBank/DDBJ databases">
        <authorList>
            <person name="de Groot N.N."/>
        </authorList>
    </citation>
    <scope>NUCLEOTIDE SEQUENCE</scope>
</reference>